<proteinExistence type="predicted"/>
<accession>A0ABW3C7I1</accession>
<dbReference type="RefSeq" id="WP_381494784.1">
    <property type="nucleotide sequence ID" value="NZ_JBHTIK010000015.1"/>
</dbReference>
<evidence type="ECO:0000313" key="1">
    <source>
        <dbReference type="EMBL" id="MFD0850465.1"/>
    </source>
</evidence>
<dbReference type="Proteomes" id="UP001597124">
    <property type="component" value="Unassembled WGS sequence"/>
</dbReference>
<gene>
    <name evidence="1" type="ORF">ACFQ00_19200</name>
</gene>
<evidence type="ECO:0000313" key="2">
    <source>
        <dbReference type="Proteomes" id="UP001597124"/>
    </source>
</evidence>
<name>A0ABW3C7I1_SPHXN</name>
<organism evidence="1 2">
    <name type="scientific">Sphingosinicella xenopeptidilytica</name>
    <dbReference type="NCBI Taxonomy" id="364098"/>
    <lineage>
        <taxon>Bacteria</taxon>
        <taxon>Pseudomonadati</taxon>
        <taxon>Pseudomonadota</taxon>
        <taxon>Alphaproteobacteria</taxon>
        <taxon>Sphingomonadales</taxon>
        <taxon>Sphingosinicellaceae</taxon>
        <taxon>Sphingosinicella</taxon>
    </lineage>
</organism>
<protein>
    <submittedName>
        <fullName evidence="1">Uncharacterized protein</fullName>
    </submittedName>
</protein>
<comment type="caution">
    <text evidence="1">The sequence shown here is derived from an EMBL/GenBank/DDBJ whole genome shotgun (WGS) entry which is preliminary data.</text>
</comment>
<reference evidence="2" key="1">
    <citation type="journal article" date="2019" name="Int. J. Syst. Evol. Microbiol.">
        <title>The Global Catalogue of Microorganisms (GCM) 10K type strain sequencing project: providing services to taxonomists for standard genome sequencing and annotation.</title>
        <authorList>
            <consortium name="The Broad Institute Genomics Platform"/>
            <consortium name="The Broad Institute Genome Sequencing Center for Infectious Disease"/>
            <person name="Wu L."/>
            <person name="Ma J."/>
        </authorList>
    </citation>
    <scope>NUCLEOTIDE SEQUENCE [LARGE SCALE GENOMIC DNA]</scope>
    <source>
        <strain evidence="2">CCUG 52537</strain>
    </source>
</reference>
<keyword evidence="2" id="KW-1185">Reference proteome</keyword>
<sequence>MKKLKIVNSLACEYVARGSYGKHTLVNAYAGDIRVRSFPATFPVAFYAEVIPPKSIRQDIKFTVFQGRKKRAEAMASFEFEEGKVAVLSLPPFKFTFAESSKIRVIASGEHFAQTVLLEKMVQAGEFPET</sequence>
<dbReference type="EMBL" id="JBHTIK010000015">
    <property type="protein sequence ID" value="MFD0850465.1"/>
    <property type="molecule type" value="Genomic_DNA"/>
</dbReference>